<gene>
    <name evidence="1" type="ORF">GCM10008023_21400</name>
</gene>
<comment type="caution">
    <text evidence="1">The sequence shown here is derived from an EMBL/GenBank/DDBJ whole genome shotgun (WGS) entry which is preliminary data.</text>
</comment>
<organism evidence="1 2">
    <name type="scientific">Sphingomonas glacialis</name>
    <dbReference type="NCBI Taxonomy" id="658225"/>
    <lineage>
        <taxon>Bacteria</taxon>
        <taxon>Pseudomonadati</taxon>
        <taxon>Pseudomonadota</taxon>
        <taxon>Alphaproteobacteria</taxon>
        <taxon>Sphingomonadales</taxon>
        <taxon>Sphingomonadaceae</taxon>
        <taxon>Sphingomonas</taxon>
    </lineage>
</organism>
<keyword evidence="2" id="KW-1185">Reference proteome</keyword>
<evidence type="ECO:0000313" key="2">
    <source>
        <dbReference type="Proteomes" id="UP000652430"/>
    </source>
</evidence>
<evidence type="ECO:0000313" key="1">
    <source>
        <dbReference type="EMBL" id="GHH17174.1"/>
    </source>
</evidence>
<sequence>MIGELEVIFDVDAVTLHLRVARERLVFLEQLRGIAAGAIVDAVAGVLTTRISTTTRRALLLPATAATAAGLTIIDQRLVVLSLGTNLVTLQKYGCNASCAPATDHRHCALASVAGRGDCMTMEADTSPFSTDYGENACPCAVQ</sequence>
<dbReference type="EMBL" id="BNAQ01000003">
    <property type="protein sequence ID" value="GHH17174.1"/>
    <property type="molecule type" value="Genomic_DNA"/>
</dbReference>
<protein>
    <submittedName>
        <fullName evidence="1">Uncharacterized protein</fullName>
    </submittedName>
</protein>
<proteinExistence type="predicted"/>
<accession>A0ABQ3LIS5</accession>
<dbReference type="Proteomes" id="UP000652430">
    <property type="component" value="Unassembled WGS sequence"/>
</dbReference>
<reference evidence="2" key="1">
    <citation type="journal article" date="2019" name="Int. J. Syst. Evol. Microbiol.">
        <title>The Global Catalogue of Microorganisms (GCM) 10K type strain sequencing project: providing services to taxonomists for standard genome sequencing and annotation.</title>
        <authorList>
            <consortium name="The Broad Institute Genomics Platform"/>
            <consortium name="The Broad Institute Genome Sequencing Center for Infectious Disease"/>
            <person name="Wu L."/>
            <person name="Ma J."/>
        </authorList>
    </citation>
    <scope>NUCLEOTIDE SEQUENCE [LARGE SCALE GENOMIC DNA]</scope>
    <source>
        <strain evidence="2">CGMCC 1.8957</strain>
    </source>
</reference>
<name>A0ABQ3LIS5_9SPHN</name>